<comment type="caution">
    <text evidence="2">The sequence shown here is derived from an EMBL/GenBank/DDBJ whole genome shotgun (WGS) entry which is preliminary data.</text>
</comment>
<accession>A0A235BWL3</accession>
<evidence type="ECO:0000313" key="3">
    <source>
        <dbReference type="Proteomes" id="UP000215215"/>
    </source>
</evidence>
<dbReference type="NCBIfam" id="TIGR04183">
    <property type="entry name" value="Por_Secre_tail"/>
    <property type="match status" value="1"/>
</dbReference>
<dbReference type="InterPro" id="IPR026444">
    <property type="entry name" value="Secre_tail"/>
</dbReference>
<feature type="domain" description="Secretion system C-terminal sorting" evidence="1">
    <location>
        <begin position="13"/>
        <end position="71"/>
    </location>
</feature>
<evidence type="ECO:0000313" key="2">
    <source>
        <dbReference type="EMBL" id="OYD16529.1"/>
    </source>
</evidence>
<dbReference type="EMBL" id="NOZQ01000062">
    <property type="protein sequence ID" value="OYD16529.1"/>
    <property type="molecule type" value="Genomic_DNA"/>
</dbReference>
<gene>
    <name evidence="2" type="ORF">CH333_03195</name>
</gene>
<dbReference type="Pfam" id="PF18962">
    <property type="entry name" value="Por_Secre_tail"/>
    <property type="match status" value="1"/>
</dbReference>
<dbReference type="Proteomes" id="UP000215215">
    <property type="component" value="Unassembled WGS sequence"/>
</dbReference>
<proteinExistence type="predicted"/>
<dbReference type="AlphaFoldDB" id="A0A235BWL3"/>
<protein>
    <recommendedName>
        <fullName evidence="1">Secretion system C-terminal sorting domain-containing protein</fullName>
    </recommendedName>
</protein>
<evidence type="ECO:0000259" key="1">
    <source>
        <dbReference type="Pfam" id="PF18962"/>
    </source>
</evidence>
<organism evidence="2 3">
    <name type="scientific">candidate division WOR-3 bacterium JGI_Cruoil_03_44_89</name>
    <dbReference type="NCBI Taxonomy" id="1973748"/>
    <lineage>
        <taxon>Bacteria</taxon>
        <taxon>Bacteria division WOR-3</taxon>
    </lineage>
</organism>
<sequence length="74" mass="8606">MLLRKNCRKIKISYKLSINLYDIVGRRVKAFVDAKKEPGSYSLDCDIRNYGSGVYFLRLESGKYKTVEKVLLIK</sequence>
<name>A0A235BWL3_UNCW3</name>
<reference evidence="2 3" key="1">
    <citation type="submission" date="2017-07" db="EMBL/GenBank/DDBJ databases">
        <title>Recovery of genomes from metagenomes via a dereplication, aggregation, and scoring strategy.</title>
        <authorList>
            <person name="Sieber C.M."/>
            <person name="Probst A.J."/>
            <person name="Sharrar A."/>
            <person name="Thomas B.C."/>
            <person name="Hess M."/>
            <person name="Tringe S.G."/>
            <person name="Banfield J.F."/>
        </authorList>
    </citation>
    <scope>NUCLEOTIDE SEQUENCE [LARGE SCALE GENOMIC DNA]</scope>
    <source>
        <strain evidence="2">JGI_Cruoil_03_44_89</strain>
    </source>
</reference>